<evidence type="ECO:0000256" key="4">
    <source>
        <dbReference type="ARBA" id="ARBA00023136"/>
    </source>
</evidence>
<dbReference type="GO" id="GO:0004521">
    <property type="term" value="F:RNA endonuclease activity"/>
    <property type="evidence" value="ECO:0007669"/>
    <property type="project" value="InterPro"/>
</dbReference>
<proteinExistence type="predicted"/>
<organism evidence="6 7">
    <name type="scientific">Pseudozyma flocculosa PF-1</name>
    <dbReference type="NCBI Taxonomy" id="1277687"/>
    <lineage>
        <taxon>Eukaryota</taxon>
        <taxon>Fungi</taxon>
        <taxon>Dikarya</taxon>
        <taxon>Basidiomycota</taxon>
        <taxon>Ustilaginomycotina</taxon>
        <taxon>Ustilaginomycetes</taxon>
        <taxon>Ustilaginales</taxon>
        <taxon>Ustilaginaceae</taxon>
        <taxon>Pseudozyma</taxon>
    </lineage>
</organism>
<dbReference type="InterPro" id="IPR056552">
    <property type="entry name" value="Ribonucl_Kappa"/>
</dbReference>
<name>A0A061H1Z0_9BASI</name>
<feature type="transmembrane region" description="Helical" evidence="5">
    <location>
        <begin position="12"/>
        <end position="34"/>
    </location>
</feature>
<dbReference type="AlphaFoldDB" id="A0A061H1Z0"/>
<dbReference type="InterPro" id="IPR026770">
    <property type="entry name" value="RNase_K"/>
</dbReference>
<accession>A0A061H1Z0</accession>
<dbReference type="GO" id="GO:0016020">
    <property type="term" value="C:membrane"/>
    <property type="evidence" value="ECO:0007669"/>
    <property type="project" value="UniProtKB-SubCell"/>
</dbReference>
<dbReference type="GeneID" id="19320739"/>
<evidence type="ECO:0000256" key="2">
    <source>
        <dbReference type="ARBA" id="ARBA00022692"/>
    </source>
</evidence>
<dbReference type="PANTHER" id="PTHR31733">
    <property type="entry name" value="RIBONUCLEASE KAPPA"/>
    <property type="match status" value="1"/>
</dbReference>
<keyword evidence="2 5" id="KW-0812">Transmembrane</keyword>
<protein>
    <submittedName>
        <fullName evidence="6">Uncharacterized protein</fullName>
    </submittedName>
</protein>
<dbReference type="KEGG" id="pfp:PFL1_06667"/>
<evidence type="ECO:0000313" key="6">
    <source>
        <dbReference type="EMBL" id="EPQ25800.1"/>
    </source>
</evidence>
<comment type="subcellular location">
    <subcellularLocation>
        <location evidence="1">Membrane</location>
        <topology evidence="1">Multi-pass membrane protein</topology>
    </subcellularLocation>
</comment>
<feature type="transmembrane region" description="Helical" evidence="5">
    <location>
        <begin position="54"/>
        <end position="78"/>
    </location>
</feature>
<evidence type="ECO:0000256" key="5">
    <source>
        <dbReference type="SAM" id="Phobius"/>
    </source>
</evidence>
<dbReference type="eggNOG" id="ENOG502S504">
    <property type="taxonomic scope" value="Eukaryota"/>
</dbReference>
<gene>
    <name evidence="6" type="ORF">PFL1_06667</name>
</gene>
<reference evidence="6 7" key="1">
    <citation type="journal article" date="2013" name="Plant Cell">
        <title>The transition from a phytopathogenic smut ancestor to an anamorphic biocontrol agent deciphered by comparative whole-genome analysis.</title>
        <authorList>
            <person name="Lefebvre F."/>
            <person name="Joly D.L."/>
            <person name="Labbe C."/>
            <person name="Teichmann B."/>
            <person name="Linning R."/>
            <person name="Belzile F."/>
            <person name="Bakkeren G."/>
            <person name="Belanger R.R."/>
        </authorList>
    </citation>
    <scope>NUCLEOTIDE SEQUENCE [LARGE SCALE GENOMIC DNA]</scope>
    <source>
        <strain evidence="6 7">PF-1</strain>
    </source>
</reference>
<keyword evidence="4 5" id="KW-0472">Membrane</keyword>
<dbReference type="RefSeq" id="XP_007882404.1">
    <property type="nucleotide sequence ID" value="XM_007884213.1"/>
</dbReference>
<dbReference type="Proteomes" id="UP000053664">
    <property type="component" value="Unassembled WGS sequence"/>
</dbReference>
<evidence type="ECO:0000256" key="3">
    <source>
        <dbReference type="ARBA" id="ARBA00022989"/>
    </source>
</evidence>
<dbReference type="EMBL" id="KE361650">
    <property type="protein sequence ID" value="EPQ25800.1"/>
    <property type="molecule type" value="Genomic_DNA"/>
</dbReference>
<sequence length="87" mass="9162">MSAMRPVVGTPLASCCTVISVFGAVILSIFGWGFSHNWPALMGSTEDPEDGSAVGNVCYVAALVYLGLIAFCTCQVGVNKRYARISL</sequence>
<dbReference type="Pfam" id="PF23489">
    <property type="entry name" value="V-ATPase_su_f"/>
    <property type="match status" value="1"/>
</dbReference>
<evidence type="ECO:0000256" key="1">
    <source>
        <dbReference type="ARBA" id="ARBA00004141"/>
    </source>
</evidence>
<dbReference type="OrthoDB" id="67317at2759"/>
<keyword evidence="3 5" id="KW-1133">Transmembrane helix</keyword>
<dbReference type="HOGENOM" id="CLU_115063_2_0_1"/>
<evidence type="ECO:0000313" key="7">
    <source>
        <dbReference type="Proteomes" id="UP000053664"/>
    </source>
</evidence>